<feature type="transmembrane region" description="Helical" evidence="8">
    <location>
        <begin position="346"/>
        <end position="367"/>
    </location>
</feature>
<evidence type="ECO:0000313" key="9">
    <source>
        <dbReference type="EMBL" id="CAD8194685.1"/>
    </source>
</evidence>
<proteinExistence type="inferred from homology"/>
<feature type="transmembrane region" description="Helical" evidence="8">
    <location>
        <begin position="214"/>
        <end position="232"/>
    </location>
</feature>
<comment type="subcellular location">
    <subcellularLocation>
        <location evidence="1">Membrane</location>
        <topology evidence="1">Multi-pass membrane protein</topology>
    </subcellularLocation>
</comment>
<protein>
    <recommendedName>
        <fullName evidence="11">Phosphatidylinositol N-acetylglucosaminyltransferase</fullName>
    </recommendedName>
</protein>
<keyword evidence="7 8" id="KW-0472">Membrane</keyword>
<comment type="similarity">
    <text evidence="3">Belongs to the PIGC family.</text>
</comment>
<accession>A0A8S1X232</accession>
<keyword evidence="4" id="KW-0337">GPI-anchor biosynthesis</keyword>
<keyword evidence="10" id="KW-1185">Reference proteome</keyword>
<feature type="transmembrane region" description="Helical" evidence="8">
    <location>
        <begin position="322"/>
        <end position="340"/>
    </location>
</feature>
<gene>
    <name evidence="9" type="ORF">POCTA_138.1.T1070099</name>
</gene>
<evidence type="ECO:0000256" key="3">
    <source>
        <dbReference type="ARBA" id="ARBA00008321"/>
    </source>
</evidence>
<comment type="pathway">
    <text evidence="2">Glycolipid biosynthesis; glycosylphosphatidylinositol-anchor biosynthesis.</text>
</comment>
<comment type="caution">
    <text evidence="9">The sequence shown here is derived from an EMBL/GenBank/DDBJ whole genome shotgun (WGS) entry which is preliminary data.</text>
</comment>
<dbReference type="OrthoDB" id="417678at2759"/>
<evidence type="ECO:0000256" key="4">
    <source>
        <dbReference type="ARBA" id="ARBA00022502"/>
    </source>
</evidence>
<evidence type="ECO:0000256" key="5">
    <source>
        <dbReference type="ARBA" id="ARBA00022692"/>
    </source>
</evidence>
<name>A0A8S1X232_PAROT</name>
<organism evidence="9 10">
    <name type="scientific">Paramecium octaurelia</name>
    <dbReference type="NCBI Taxonomy" id="43137"/>
    <lineage>
        <taxon>Eukaryota</taxon>
        <taxon>Sar</taxon>
        <taxon>Alveolata</taxon>
        <taxon>Ciliophora</taxon>
        <taxon>Intramacronucleata</taxon>
        <taxon>Oligohymenophorea</taxon>
        <taxon>Peniculida</taxon>
        <taxon>Parameciidae</taxon>
        <taxon>Paramecium</taxon>
    </lineage>
</organism>
<dbReference type="GO" id="GO:0006506">
    <property type="term" value="P:GPI anchor biosynthetic process"/>
    <property type="evidence" value="ECO:0007669"/>
    <property type="project" value="UniProtKB-KW"/>
</dbReference>
<feature type="transmembrane region" description="Helical" evidence="8">
    <location>
        <begin position="185"/>
        <end position="202"/>
    </location>
</feature>
<evidence type="ECO:0000256" key="2">
    <source>
        <dbReference type="ARBA" id="ARBA00004687"/>
    </source>
</evidence>
<reference evidence="9" key="1">
    <citation type="submission" date="2021-01" db="EMBL/GenBank/DDBJ databases">
        <authorList>
            <consortium name="Genoscope - CEA"/>
            <person name="William W."/>
        </authorList>
    </citation>
    <scope>NUCLEOTIDE SEQUENCE</scope>
</reference>
<feature type="transmembrane region" description="Helical" evidence="8">
    <location>
        <begin position="157"/>
        <end position="173"/>
    </location>
</feature>
<feature type="transmembrane region" description="Helical" evidence="8">
    <location>
        <begin position="293"/>
        <end position="310"/>
    </location>
</feature>
<dbReference type="AlphaFoldDB" id="A0A8S1X232"/>
<evidence type="ECO:0008006" key="11">
    <source>
        <dbReference type="Google" id="ProtNLM"/>
    </source>
</evidence>
<sequence>MNNQYITKIVSKEEDDYDEELRFWISIKSTNQNDHNKVQHHPRTMKFCQTHSLIKKSTIKKMSIILIFMDYFKYCPWDGYRFSENDVQCFICRRPKYQLTSYIQEEQEQKKWEKILYEKQPYDDNYIDETFLQSVQKQDNTNNGPDYKQLISKTSDLIFAVNCVVFYLLSYFLMLHDMVNDQLQLYFWLAAAITCLIMFSVVKKMKTLEILSNFKSIGIYISILLLFAPVMQTVNQTYADNTIYVLTSVAILIYIFLKDYDYEKDFTELDVSQWASLVFSSLLASRLHNELQVFLMIFASNLLFIFVPILQRSIKQKYNSVFRVINLISTIGLGLSLLFFSYFLALLFFGCVFFITFVSPLQIIWLYQYKNTIRGPWDLPNVKQYD</sequence>
<evidence type="ECO:0000256" key="1">
    <source>
        <dbReference type="ARBA" id="ARBA00004141"/>
    </source>
</evidence>
<dbReference type="GO" id="GO:0000506">
    <property type="term" value="C:glycosylphosphatidylinositol-N-acetylglucosaminyltransferase (GPI-GnT) complex"/>
    <property type="evidence" value="ECO:0007669"/>
    <property type="project" value="TreeGrafter"/>
</dbReference>
<evidence type="ECO:0000256" key="7">
    <source>
        <dbReference type="ARBA" id="ARBA00023136"/>
    </source>
</evidence>
<evidence type="ECO:0000256" key="8">
    <source>
        <dbReference type="SAM" id="Phobius"/>
    </source>
</evidence>
<dbReference type="EMBL" id="CAJJDP010000107">
    <property type="protein sequence ID" value="CAD8194685.1"/>
    <property type="molecule type" value="Genomic_DNA"/>
</dbReference>
<dbReference type="PANTHER" id="PTHR12982:SF0">
    <property type="entry name" value="PHOSPHATIDYLINOSITOL N-ACETYLGLUCOSAMINYLTRANSFERASE SUBUNIT C"/>
    <property type="match status" value="1"/>
</dbReference>
<dbReference type="OMA" id="STSYHAF"/>
<dbReference type="PANTHER" id="PTHR12982">
    <property type="entry name" value="PHOSPHATIDYLINOSITOL GLYCAN, CLASS C"/>
    <property type="match status" value="1"/>
</dbReference>
<dbReference type="Proteomes" id="UP000683925">
    <property type="component" value="Unassembled WGS sequence"/>
</dbReference>
<keyword evidence="6 8" id="KW-1133">Transmembrane helix</keyword>
<dbReference type="Pfam" id="PF06432">
    <property type="entry name" value="GPI2"/>
    <property type="match status" value="1"/>
</dbReference>
<evidence type="ECO:0000313" key="10">
    <source>
        <dbReference type="Proteomes" id="UP000683925"/>
    </source>
</evidence>
<evidence type="ECO:0000256" key="6">
    <source>
        <dbReference type="ARBA" id="ARBA00022989"/>
    </source>
</evidence>
<keyword evidence="5 8" id="KW-0812">Transmembrane</keyword>
<dbReference type="InterPro" id="IPR009450">
    <property type="entry name" value="Plno_GlcNAc_GPI2"/>
</dbReference>